<sequence>MAYIEPLFRAWATRMGFHNKQVLVAGQKIGIKNTTTASLTYRGKRELTLTERLAMSAVRAGLQPWDPAYDDVLTAVSPAAPDATSE</sequence>
<dbReference type="EMBL" id="QNRH01000013">
    <property type="protein sequence ID" value="RBO90470.1"/>
    <property type="molecule type" value="Genomic_DNA"/>
</dbReference>
<protein>
    <submittedName>
        <fullName evidence="1">Uncharacterized protein</fullName>
    </submittedName>
</protein>
<accession>A0A366DK68</accession>
<comment type="caution">
    <text evidence="1">The sequence shown here is derived from an EMBL/GenBank/DDBJ whole genome shotgun (WGS) entry which is preliminary data.</text>
</comment>
<evidence type="ECO:0000313" key="1">
    <source>
        <dbReference type="EMBL" id="RBO90470.1"/>
    </source>
</evidence>
<gene>
    <name evidence="1" type="ORF">DFR47_11331</name>
</gene>
<reference evidence="1 2" key="1">
    <citation type="submission" date="2018-06" db="EMBL/GenBank/DDBJ databases">
        <title>Genomic Encyclopedia of Type Strains, Phase IV (KMG-IV): sequencing the most valuable type-strain genomes for metagenomic binning, comparative biology and taxonomic classification.</title>
        <authorList>
            <person name="Goeker M."/>
        </authorList>
    </citation>
    <scope>NUCLEOTIDE SEQUENCE [LARGE SCALE GENOMIC DNA]</scope>
    <source>
        <strain evidence="1 2">DSM 25619</strain>
    </source>
</reference>
<evidence type="ECO:0000313" key="2">
    <source>
        <dbReference type="Proteomes" id="UP000252893"/>
    </source>
</evidence>
<keyword evidence="2" id="KW-1185">Reference proteome</keyword>
<dbReference type="AlphaFoldDB" id="A0A366DK68"/>
<dbReference type="Proteomes" id="UP000252893">
    <property type="component" value="Unassembled WGS sequence"/>
</dbReference>
<organism evidence="1 2">
    <name type="scientific">Pseudochrobactrum asaccharolyticum</name>
    <dbReference type="NCBI Taxonomy" id="354351"/>
    <lineage>
        <taxon>Bacteria</taxon>
        <taxon>Pseudomonadati</taxon>
        <taxon>Pseudomonadota</taxon>
        <taxon>Alphaproteobacteria</taxon>
        <taxon>Hyphomicrobiales</taxon>
        <taxon>Brucellaceae</taxon>
        <taxon>Pseudochrobactrum</taxon>
    </lineage>
</organism>
<name>A0A366DK68_9HYPH</name>
<proteinExistence type="predicted"/>